<feature type="domain" description="Integrase catalytic" evidence="2">
    <location>
        <begin position="94"/>
        <end position="255"/>
    </location>
</feature>
<sequence>MGISERRICDLLGLSRSVLHYEPRKTDDGVQVRLIELAGERRRFGYRRLHVLLEREGMLVNHKRVHRLYRAAGLAVRRRRKRERVAVERRPLIVPSGPNHTWSMDFVFDALADGKPIKCLTVVDDCTKEAVEIAVGRRINGQGVADILDAVCRFRGYPAAIRTDQGPEFTGRALDQWASANGVKLLLIEAGKPTQNAYVESFNGKFRDECLNETWLTSIDHAKAAISAWRRDYNEARPHSAIGNRTPAEFSAALRQDGSIANRPAGGKLATQDSTK</sequence>
<dbReference type="Pfam" id="PF13276">
    <property type="entry name" value="HTH_21"/>
    <property type="match status" value="1"/>
</dbReference>
<comment type="caution">
    <text evidence="3">The sequence shown here is derived from an EMBL/GenBank/DDBJ whole genome shotgun (WGS) entry which is preliminary data.</text>
</comment>
<evidence type="ECO:0000256" key="1">
    <source>
        <dbReference type="SAM" id="MobiDB-lite"/>
    </source>
</evidence>
<dbReference type="InterPro" id="IPR001584">
    <property type="entry name" value="Integrase_cat-core"/>
</dbReference>
<dbReference type="eggNOG" id="COG2801">
    <property type="taxonomic scope" value="Bacteria"/>
</dbReference>
<gene>
    <name evidence="3" type="ORF">P873_04575</name>
</gene>
<dbReference type="SUPFAM" id="SSF53098">
    <property type="entry name" value="Ribonuclease H-like"/>
    <property type="match status" value="1"/>
</dbReference>
<dbReference type="Gene3D" id="3.30.420.10">
    <property type="entry name" value="Ribonuclease H-like superfamily/Ribonuclease H"/>
    <property type="match status" value="1"/>
</dbReference>
<dbReference type="InterPro" id="IPR012337">
    <property type="entry name" value="RNaseH-like_sf"/>
</dbReference>
<dbReference type="EMBL" id="AWXU01000010">
    <property type="protein sequence ID" value="KFN51025.1"/>
    <property type="molecule type" value="Genomic_DNA"/>
</dbReference>
<feature type="region of interest" description="Disordered" evidence="1">
    <location>
        <begin position="254"/>
        <end position="276"/>
    </location>
</feature>
<proteinExistence type="predicted"/>
<dbReference type="PANTHER" id="PTHR47515">
    <property type="entry name" value="LOW CALCIUM RESPONSE LOCUS PROTEIN T"/>
    <property type="match status" value="1"/>
</dbReference>
<dbReference type="Proteomes" id="UP000029391">
    <property type="component" value="Unassembled WGS sequence"/>
</dbReference>
<dbReference type="InterPro" id="IPR025948">
    <property type="entry name" value="HTH-like_dom"/>
</dbReference>
<protein>
    <recommendedName>
        <fullName evidence="2">Integrase catalytic domain-containing protein</fullName>
    </recommendedName>
</protein>
<organism evidence="3 4">
    <name type="scientific">Arenimonas composti TR7-09 = DSM 18010</name>
    <dbReference type="NCBI Taxonomy" id="1121013"/>
    <lineage>
        <taxon>Bacteria</taxon>
        <taxon>Pseudomonadati</taxon>
        <taxon>Pseudomonadota</taxon>
        <taxon>Gammaproteobacteria</taxon>
        <taxon>Lysobacterales</taxon>
        <taxon>Lysobacteraceae</taxon>
        <taxon>Arenimonas</taxon>
    </lineage>
</organism>
<dbReference type="GO" id="GO:0003676">
    <property type="term" value="F:nucleic acid binding"/>
    <property type="evidence" value="ECO:0007669"/>
    <property type="project" value="InterPro"/>
</dbReference>
<dbReference type="Pfam" id="PF13683">
    <property type="entry name" value="rve_3"/>
    <property type="match status" value="1"/>
</dbReference>
<dbReference type="PROSITE" id="PS50994">
    <property type="entry name" value="INTEGRASE"/>
    <property type="match status" value="1"/>
</dbReference>
<reference evidence="3 4" key="1">
    <citation type="submission" date="2013-09" db="EMBL/GenBank/DDBJ databases">
        <title>Genome sequencing of Arenimonas composti.</title>
        <authorList>
            <person name="Chen F."/>
            <person name="Wang G."/>
        </authorList>
    </citation>
    <scope>NUCLEOTIDE SEQUENCE [LARGE SCALE GENOMIC DNA]</scope>
    <source>
        <strain evidence="3 4">TR7-09</strain>
    </source>
</reference>
<dbReference type="AlphaFoldDB" id="A0A091C322"/>
<evidence type="ECO:0000313" key="3">
    <source>
        <dbReference type="EMBL" id="KFN51025.1"/>
    </source>
</evidence>
<dbReference type="InterPro" id="IPR048020">
    <property type="entry name" value="Transpos_IS3"/>
</dbReference>
<dbReference type="InterPro" id="IPR036397">
    <property type="entry name" value="RNaseH_sf"/>
</dbReference>
<dbReference type="PANTHER" id="PTHR47515:SF1">
    <property type="entry name" value="BLR2054 PROTEIN"/>
    <property type="match status" value="1"/>
</dbReference>
<name>A0A091C322_9GAMM</name>
<evidence type="ECO:0000259" key="2">
    <source>
        <dbReference type="PROSITE" id="PS50994"/>
    </source>
</evidence>
<evidence type="ECO:0000313" key="4">
    <source>
        <dbReference type="Proteomes" id="UP000029391"/>
    </source>
</evidence>
<dbReference type="GO" id="GO:0015074">
    <property type="term" value="P:DNA integration"/>
    <property type="evidence" value="ECO:0007669"/>
    <property type="project" value="InterPro"/>
</dbReference>
<dbReference type="NCBIfam" id="NF033516">
    <property type="entry name" value="transpos_IS3"/>
    <property type="match status" value="1"/>
</dbReference>
<keyword evidence="4" id="KW-1185">Reference proteome</keyword>
<accession>A0A091C322</accession>